<dbReference type="CDD" id="cd00383">
    <property type="entry name" value="trans_reg_C"/>
    <property type="match status" value="1"/>
</dbReference>
<evidence type="ECO:0000256" key="4">
    <source>
        <dbReference type="ARBA" id="ARBA00023012"/>
    </source>
</evidence>
<dbReference type="InterPro" id="IPR036388">
    <property type="entry name" value="WH-like_DNA-bd_sf"/>
</dbReference>
<evidence type="ECO:0000256" key="13">
    <source>
        <dbReference type="PROSITE-ProRule" id="PRU01091"/>
    </source>
</evidence>
<dbReference type="SUPFAM" id="SSF52172">
    <property type="entry name" value="CheY-like"/>
    <property type="match status" value="1"/>
</dbReference>
<dbReference type="EMBL" id="JAMQJZ010000004">
    <property type="protein sequence ID" value="MDC3420203.1"/>
    <property type="molecule type" value="Genomic_DNA"/>
</dbReference>
<keyword evidence="5" id="KW-0805">Transcription regulation</keyword>
<dbReference type="GO" id="GO:0000976">
    <property type="term" value="F:transcription cis-regulatory region binding"/>
    <property type="evidence" value="ECO:0007669"/>
    <property type="project" value="TreeGrafter"/>
</dbReference>
<dbReference type="PROSITE" id="PS51755">
    <property type="entry name" value="OMPR_PHOB"/>
    <property type="match status" value="1"/>
</dbReference>
<evidence type="ECO:0000256" key="11">
    <source>
        <dbReference type="ARBA" id="ARBA00039976"/>
    </source>
</evidence>
<evidence type="ECO:0000256" key="10">
    <source>
        <dbReference type="ARBA" id="ARBA00037471"/>
    </source>
</evidence>
<evidence type="ECO:0000256" key="8">
    <source>
        <dbReference type="ARBA" id="ARBA00023159"/>
    </source>
</evidence>
<dbReference type="RefSeq" id="WP_259868696.1">
    <property type="nucleotide sequence ID" value="NZ_JAMQJZ010000004.1"/>
</dbReference>
<gene>
    <name evidence="16" type="ORF">NC661_07445</name>
</gene>
<name>A0A9X4AJC6_9BACI</name>
<evidence type="ECO:0000256" key="9">
    <source>
        <dbReference type="ARBA" id="ARBA00023163"/>
    </source>
</evidence>
<evidence type="ECO:0000256" key="3">
    <source>
        <dbReference type="ARBA" id="ARBA00022553"/>
    </source>
</evidence>
<dbReference type="GO" id="GO:0006355">
    <property type="term" value="P:regulation of DNA-templated transcription"/>
    <property type="evidence" value="ECO:0007669"/>
    <property type="project" value="InterPro"/>
</dbReference>
<evidence type="ECO:0000256" key="7">
    <source>
        <dbReference type="ARBA" id="ARBA00023125"/>
    </source>
</evidence>
<evidence type="ECO:0000256" key="1">
    <source>
        <dbReference type="ARBA" id="ARBA00004496"/>
    </source>
</evidence>
<dbReference type="GO" id="GO:0005829">
    <property type="term" value="C:cytosol"/>
    <property type="evidence" value="ECO:0007669"/>
    <property type="project" value="TreeGrafter"/>
</dbReference>
<dbReference type="InterPro" id="IPR011006">
    <property type="entry name" value="CheY-like_superfamily"/>
</dbReference>
<keyword evidence="4" id="KW-0902">Two-component regulatory system</keyword>
<feature type="modified residue" description="4-aspartylphosphate" evidence="12">
    <location>
        <position position="53"/>
    </location>
</feature>
<dbReference type="PANTHER" id="PTHR48111:SF49">
    <property type="entry name" value="HEME RESPONSE REGULATOR HSSR"/>
    <property type="match status" value="1"/>
</dbReference>
<comment type="subcellular location">
    <subcellularLocation>
        <location evidence="1">Cytoplasm</location>
    </subcellularLocation>
</comment>
<accession>A0A9X4AJC6</accession>
<dbReference type="GO" id="GO:0032993">
    <property type="term" value="C:protein-DNA complex"/>
    <property type="evidence" value="ECO:0007669"/>
    <property type="project" value="TreeGrafter"/>
</dbReference>
<dbReference type="GO" id="GO:0000156">
    <property type="term" value="F:phosphorelay response regulator activity"/>
    <property type="evidence" value="ECO:0007669"/>
    <property type="project" value="TreeGrafter"/>
</dbReference>
<evidence type="ECO:0000256" key="6">
    <source>
        <dbReference type="ARBA" id="ARBA00023026"/>
    </source>
</evidence>
<dbReference type="Pfam" id="PF00072">
    <property type="entry name" value="Response_reg"/>
    <property type="match status" value="1"/>
</dbReference>
<evidence type="ECO:0000256" key="5">
    <source>
        <dbReference type="ARBA" id="ARBA00023015"/>
    </source>
</evidence>
<dbReference type="Pfam" id="PF00486">
    <property type="entry name" value="Trans_reg_C"/>
    <property type="match status" value="1"/>
</dbReference>
<dbReference type="FunFam" id="3.40.50.2300:FF:000001">
    <property type="entry name" value="DNA-binding response regulator PhoB"/>
    <property type="match status" value="1"/>
</dbReference>
<feature type="DNA-binding region" description="OmpR/PhoB-type" evidence="13">
    <location>
        <begin position="128"/>
        <end position="227"/>
    </location>
</feature>
<reference evidence="16" key="1">
    <citation type="submission" date="2022-06" db="EMBL/GenBank/DDBJ databases">
        <title>Aquibacillus sp. a new bacterium isolated from soil saline samples.</title>
        <authorList>
            <person name="Galisteo C."/>
            <person name="De La Haba R."/>
            <person name="Sanchez-Porro C."/>
            <person name="Ventosa A."/>
        </authorList>
    </citation>
    <scope>NUCLEOTIDE SEQUENCE</scope>
    <source>
        <strain evidence="16">JCM 12387</strain>
    </source>
</reference>
<evidence type="ECO:0000256" key="2">
    <source>
        <dbReference type="ARBA" id="ARBA00022490"/>
    </source>
</evidence>
<dbReference type="Gene3D" id="3.40.50.2300">
    <property type="match status" value="1"/>
</dbReference>
<evidence type="ECO:0000259" key="14">
    <source>
        <dbReference type="PROSITE" id="PS50110"/>
    </source>
</evidence>
<keyword evidence="7 13" id="KW-0238">DNA-binding</keyword>
<keyword evidence="8" id="KW-0010">Activator</keyword>
<comment type="caution">
    <text evidence="16">The sequence shown here is derived from an EMBL/GenBank/DDBJ whole genome shotgun (WGS) entry which is preliminary data.</text>
</comment>
<proteinExistence type="predicted"/>
<evidence type="ECO:0000259" key="15">
    <source>
        <dbReference type="PROSITE" id="PS51755"/>
    </source>
</evidence>
<dbReference type="AlphaFoldDB" id="A0A9X4AJC6"/>
<dbReference type="SMART" id="SM00448">
    <property type="entry name" value="REC"/>
    <property type="match status" value="1"/>
</dbReference>
<dbReference type="InterPro" id="IPR039420">
    <property type="entry name" value="WalR-like"/>
</dbReference>
<dbReference type="CDD" id="cd17574">
    <property type="entry name" value="REC_OmpR"/>
    <property type="match status" value="1"/>
</dbReference>
<keyword evidence="2" id="KW-0963">Cytoplasm</keyword>
<keyword evidence="3 12" id="KW-0597">Phosphoprotein</keyword>
<dbReference type="Gene3D" id="1.10.10.10">
    <property type="entry name" value="Winged helix-like DNA-binding domain superfamily/Winged helix DNA-binding domain"/>
    <property type="match status" value="1"/>
</dbReference>
<dbReference type="FunFam" id="1.10.10.10:FF:000018">
    <property type="entry name" value="DNA-binding response regulator ResD"/>
    <property type="match status" value="1"/>
</dbReference>
<feature type="domain" description="OmpR/PhoB-type" evidence="15">
    <location>
        <begin position="128"/>
        <end position="227"/>
    </location>
</feature>
<dbReference type="SMART" id="SM00862">
    <property type="entry name" value="Trans_reg_C"/>
    <property type="match status" value="1"/>
</dbReference>
<dbReference type="Proteomes" id="UP001145072">
    <property type="component" value="Unassembled WGS sequence"/>
</dbReference>
<organism evidence="16 17">
    <name type="scientific">Aquibacillus koreensis</name>
    <dbReference type="NCBI Taxonomy" id="279446"/>
    <lineage>
        <taxon>Bacteria</taxon>
        <taxon>Bacillati</taxon>
        <taxon>Bacillota</taxon>
        <taxon>Bacilli</taxon>
        <taxon>Bacillales</taxon>
        <taxon>Bacillaceae</taxon>
        <taxon>Aquibacillus</taxon>
    </lineage>
</organism>
<dbReference type="Gene3D" id="6.10.250.690">
    <property type="match status" value="1"/>
</dbReference>
<evidence type="ECO:0000313" key="17">
    <source>
        <dbReference type="Proteomes" id="UP001145072"/>
    </source>
</evidence>
<comment type="function">
    <text evidence="10">Member of the two-component regulatory system HssS/HssR involved in intracellular heme homeostasis and tempering of staphylococcal virulence. Phosphorylated HssR binds to a direct repeat sequence within hrtAB promoter and activates the expression of hrtAB, an efflux pump, in response to extracellular heme, hemin, hemoglobin or blood.</text>
</comment>
<keyword evidence="6" id="KW-0843">Virulence</keyword>
<evidence type="ECO:0000313" key="16">
    <source>
        <dbReference type="EMBL" id="MDC3420203.1"/>
    </source>
</evidence>
<keyword evidence="17" id="KW-1185">Reference proteome</keyword>
<protein>
    <recommendedName>
        <fullName evidence="11">Heme response regulator HssR</fullName>
    </recommendedName>
</protein>
<dbReference type="PROSITE" id="PS50110">
    <property type="entry name" value="RESPONSE_REGULATORY"/>
    <property type="match status" value="1"/>
</dbReference>
<feature type="domain" description="Response regulatory" evidence="14">
    <location>
        <begin position="5"/>
        <end position="118"/>
    </location>
</feature>
<keyword evidence="9" id="KW-0804">Transcription</keyword>
<dbReference type="InterPro" id="IPR001867">
    <property type="entry name" value="OmpR/PhoB-type_DNA-bd"/>
</dbReference>
<dbReference type="InterPro" id="IPR001789">
    <property type="entry name" value="Sig_transdc_resp-reg_receiver"/>
</dbReference>
<dbReference type="PANTHER" id="PTHR48111">
    <property type="entry name" value="REGULATOR OF RPOS"/>
    <property type="match status" value="1"/>
</dbReference>
<sequence length="231" mass="26334">MKKPKVLIVDDEAQMRMLLRIHLQDSYQLLEASNGYEAIELVEKEPVDIVLLDIMMPNLDGKQVCKKIRTFNKDIPIILLTALNESKDKVEGLTIGADDYVVKPFDPEELAARIHVQLRRVPAPSTEGSILSINELIIKPESREVLVSNIPLKLTPKEFDLLYLLASNQNWVYTREQLLDKVWGLNDIVDIRTVDSHVRYVRDKLKKAGLQVQPIKTIWGVGYKFSSGDSE</sequence>
<evidence type="ECO:0000256" key="12">
    <source>
        <dbReference type="PROSITE-ProRule" id="PRU00169"/>
    </source>
</evidence>